<protein>
    <submittedName>
        <fullName evidence="2">Uncharacterized protein</fullName>
    </submittedName>
</protein>
<dbReference type="VEuPathDB" id="CryptoDB:Vbra_8560"/>
<name>A0A0G4EZB9_VITBC</name>
<reference evidence="2 3" key="1">
    <citation type="submission" date="2014-11" db="EMBL/GenBank/DDBJ databases">
        <authorList>
            <person name="Zhu J."/>
            <person name="Qi W."/>
            <person name="Song R."/>
        </authorList>
    </citation>
    <scope>NUCLEOTIDE SEQUENCE [LARGE SCALE GENOMIC DNA]</scope>
</reference>
<feature type="region of interest" description="Disordered" evidence="1">
    <location>
        <begin position="608"/>
        <end position="634"/>
    </location>
</feature>
<feature type="region of interest" description="Disordered" evidence="1">
    <location>
        <begin position="172"/>
        <end position="195"/>
    </location>
</feature>
<dbReference type="InParanoid" id="A0A0G4EZB9"/>
<gene>
    <name evidence="2" type="ORF">Vbra_8560</name>
</gene>
<evidence type="ECO:0000313" key="3">
    <source>
        <dbReference type="Proteomes" id="UP000041254"/>
    </source>
</evidence>
<keyword evidence="3" id="KW-1185">Reference proteome</keyword>
<feature type="compositionally biased region" description="Polar residues" evidence="1">
    <location>
        <begin position="608"/>
        <end position="617"/>
    </location>
</feature>
<dbReference type="Proteomes" id="UP000041254">
    <property type="component" value="Unassembled WGS sequence"/>
</dbReference>
<evidence type="ECO:0000313" key="2">
    <source>
        <dbReference type="EMBL" id="CEM04127.1"/>
    </source>
</evidence>
<feature type="region of interest" description="Disordered" evidence="1">
    <location>
        <begin position="713"/>
        <end position="746"/>
    </location>
</feature>
<accession>A0A0G4EZB9</accession>
<sequence length="1017" mass="110670">MASKATKPAGEGSVSFGLQLGDVMALLKPLVTEAIAMDPAKAKALRVPEGEARWSDLQDLAQQLENVMKRCRKRIDERETPKVPESMDAKVKALEKKVSAEETLHNFLFDSLNLCDELLDVAPLTRAFSKILATSIPTLETQYRHLQDQSETLADLVPPRFFSTLHRLKQHPVRSGYQTPRTEVAAPPVGLGVPEDEEEARPEWGALPMPCPMPVRGRLLRLVLADFKNFERFLMASLHCLHDASRELNILLPWDRKPQSADLPTLGGVVLLFKGRVQSLGGAIATETKFVPPLIFAATAAEAILLEKLSDTQAQPASTHKFKHTGSGLSLSSMTDDRMKCIVDFDESLTLDIDDIKADNAKADVTTPAGGAVRTPRADEDGEPTVQVSVDFYMLFLTHSEGEGLPPLLTSSDEHCRWAAGGTHIPFPTYNTKHYSIDEEKLGSAGRLEWLCRWEANVDISEVVEGYLDLRGRPSVVYLADSEHLAQTSATRRAELDRKTSSVASSKALKELDRLATHVRTAMRRDLGGRSRMPSLRLCLSSIPPTAIPPPCPDVEYFPVLPGLLPPDQRKVIRLQILEAPTFPDHSKSLSAPLRPFFIAQLPRGSTWTSPESSHQGLRTGRHISGKASVQPGTSEGEEISYVHHGEVSLSRTVGAVPHGPTYRWNEIVWLPYTPEDSYVALDFFAADGQGGHAAVGQPVAFGRLPVDSLAMGGGDEWQQWGPPSGGEGEVPEAEEDLGADASRDNEGTGRIRTCFLCPLGEVRYRLSLVGLGDVPTSIAPSDVFAVHCEAFESRFTLHQAILDGPNGAQLSNFVKCSVTFKLGNDEVTVLDGGCRTFHSAPPTTTTARTPMLWVCWPSLNLTFPLNASHFGGPLELEVQVRGHFDTQKQQQDGGGSPTAKSVRKGSAEELLLHGKEDTTTKRVLGRVVVPLLTAGGGEKGGVRGMAGEVKGRLKETTGQWLDLTDGIWATPTDDKKGGASCRCHNLSLVDVRSSAPFQPVTWDHLPTPLAPVLNTP</sequence>
<dbReference type="EMBL" id="CDMY01000347">
    <property type="protein sequence ID" value="CEM04127.1"/>
    <property type="molecule type" value="Genomic_DNA"/>
</dbReference>
<evidence type="ECO:0000256" key="1">
    <source>
        <dbReference type="SAM" id="MobiDB-lite"/>
    </source>
</evidence>
<dbReference type="AlphaFoldDB" id="A0A0G4EZB9"/>
<proteinExistence type="predicted"/>
<feature type="compositionally biased region" description="Acidic residues" evidence="1">
    <location>
        <begin position="730"/>
        <end position="739"/>
    </location>
</feature>
<organism evidence="2 3">
    <name type="scientific">Vitrella brassicaformis (strain CCMP3155)</name>
    <dbReference type="NCBI Taxonomy" id="1169540"/>
    <lineage>
        <taxon>Eukaryota</taxon>
        <taxon>Sar</taxon>
        <taxon>Alveolata</taxon>
        <taxon>Colpodellida</taxon>
        <taxon>Vitrellaceae</taxon>
        <taxon>Vitrella</taxon>
    </lineage>
</organism>
<feature type="region of interest" description="Disordered" evidence="1">
    <location>
        <begin position="887"/>
        <end position="907"/>
    </location>
</feature>